<name>A0A5N6K4N2_MONLA</name>
<dbReference type="OrthoDB" id="10393629at2759"/>
<dbReference type="EMBL" id="VIGI01000008">
    <property type="protein sequence ID" value="KAB8297335.1"/>
    <property type="molecule type" value="Genomic_DNA"/>
</dbReference>
<accession>A0A5N6K4N2</accession>
<keyword evidence="3" id="KW-1185">Reference proteome</keyword>
<dbReference type="Proteomes" id="UP000326757">
    <property type="component" value="Unassembled WGS sequence"/>
</dbReference>
<comment type="caution">
    <text evidence="2">The sequence shown here is derived from an EMBL/GenBank/DDBJ whole genome shotgun (WGS) entry which is preliminary data.</text>
</comment>
<evidence type="ECO:0000313" key="3">
    <source>
        <dbReference type="Proteomes" id="UP000326757"/>
    </source>
</evidence>
<evidence type="ECO:0000256" key="1">
    <source>
        <dbReference type="SAM" id="MobiDB-lite"/>
    </source>
</evidence>
<protein>
    <submittedName>
        <fullName evidence="2">Uncharacterized protein</fullName>
    </submittedName>
</protein>
<feature type="region of interest" description="Disordered" evidence="1">
    <location>
        <begin position="124"/>
        <end position="145"/>
    </location>
</feature>
<sequence>MSFGQGNNWRTNFQTRPLLSGTNFGVKGWYMVDLEVNGKMKRLRSVRPYRIIYGREGFMMSSNRLHPVLIRNPLLSVKHSATTTSTTTGNLRSTVPTSSSHLCNELVLFVPDFFAIKPIKTTTRSTNNENMEEKEETTKEITESTASSASPIQDLAIQDEMIKALGNLGKLNVDIRHLIFSACMTDPLTVDLLDLNQIKYVKNTSNIILYNLSRTCTMLKSEIESWFPSQNVVLESPYFGLFIPNNTTFVLDLATEEQNPEDDDAAKAQFKRAKTMFREFFWEEVNRKNVRKMRIELMNPIQIKHFAHLIWDLRMKYCLEELKIVTRSPLQYQEFFNDDTNQYFLRKGQAAGYCGHAKDKLYSTCGCLDWVVWARLPDKQWVTELDSLFRDANFVHFDCWYGDAMFEGSGQGELTHHLHYGAGN</sequence>
<gene>
    <name evidence="2" type="ORF">EYC80_002682</name>
</gene>
<dbReference type="AlphaFoldDB" id="A0A5N6K4N2"/>
<organism evidence="2 3">
    <name type="scientific">Monilinia laxa</name>
    <name type="common">Brown rot fungus</name>
    <name type="synonym">Sclerotinia laxa</name>
    <dbReference type="NCBI Taxonomy" id="61186"/>
    <lineage>
        <taxon>Eukaryota</taxon>
        <taxon>Fungi</taxon>
        <taxon>Dikarya</taxon>
        <taxon>Ascomycota</taxon>
        <taxon>Pezizomycotina</taxon>
        <taxon>Leotiomycetes</taxon>
        <taxon>Helotiales</taxon>
        <taxon>Sclerotiniaceae</taxon>
        <taxon>Monilinia</taxon>
    </lineage>
</organism>
<reference evidence="2 3" key="1">
    <citation type="submission" date="2019-06" db="EMBL/GenBank/DDBJ databases">
        <title>Genome Sequence of the Brown Rot Fungal Pathogen Monilinia laxa.</title>
        <authorList>
            <person name="De Miccolis Angelini R.M."/>
            <person name="Landi L."/>
            <person name="Abate D."/>
            <person name="Pollastro S."/>
            <person name="Romanazzi G."/>
            <person name="Faretra F."/>
        </authorList>
    </citation>
    <scope>NUCLEOTIDE SEQUENCE [LARGE SCALE GENOMIC DNA]</scope>
    <source>
        <strain evidence="2 3">Mlax316</strain>
    </source>
</reference>
<evidence type="ECO:0000313" key="2">
    <source>
        <dbReference type="EMBL" id="KAB8297335.1"/>
    </source>
</evidence>
<proteinExistence type="predicted"/>